<dbReference type="Pfam" id="PF05163">
    <property type="entry name" value="DinB"/>
    <property type="match status" value="1"/>
</dbReference>
<dbReference type="EMBL" id="AJWN02000032">
    <property type="protein sequence ID" value="OEE62863.1"/>
    <property type="molecule type" value="Genomic_DNA"/>
</dbReference>
<dbReference type="InterPro" id="IPR034660">
    <property type="entry name" value="DinB/YfiT-like"/>
</dbReference>
<name>A0A1E5CBF8_9GAMM</name>
<dbReference type="InterPro" id="IPR007837">
    <property type="entry name" value="DinB"/>
</dbReference>
<dbReference type="PANTHER" id="PTHR37302">
    <property type="entry name" value="SLR1116 PROTEIN"/>
    <property type="match status" value="1"/>
</dbReference>
<sequence length="180" mass="20419">MDLQSNFRMMARYNQRINANLLRVCRQLSDEQLNQDAHAFFPSVLDHWNHIMFGDLIMLQRLAANHVAGLDESSLDGMPISRAINDTFAPSLDEFMPLRVKLDVIILSMVEHLTEDVTSKPFTYTNTEGKSLTKFVGEYCQHLFNHQTHHRGQLTCLLSQLGLDYGCMDLPIVVPEGGAV</sequence>
<dbReference type="RefSeq" id="WP_016958561.1">
    <property type="nucleotide sequence ID" value="NZ_AJWN02000032.1"/>
</dbReference>
<feature type="binding site" evidence="3">
    <location>
        <position position="50"/>
    </location>
    <ligand>
        <name>a divalent metal cation</name>
        <dbReference type="ChEBI" id="CHEBI:60240"/>
    </ligand>
</feature>
<dbReference type="PANTHER" id="PTHR37302:SF1">
    <property type="entry name" value="PROTEIN DINB"/>
    <property type="match status" value="1"/>
</dbReference>
<gene>
    <name evidence="4" type="ORF">A1OK_19975</name>
</gene>
<dbReference type="GO" id="GO:0046872">
    <property type="term" value="F:metal ion binding"/>
    <property type="evidence" value="ECO:0007669"/>
    <property type="project" value="UniProtKB-KW"/>
</dbReference>
<feature type="binding site" evidence="3">
    <location>
        <position position="150"/>
    </location>
    <ligand>
        <name>a divalent metal cation</name>
        <dbReference type="ChEBI" id="CHEBI:60240"/>
    </ligand>
</feature>
<proteinExistence type="inferred from homology"/>
<evidence type="ECO:0000256" key="2">
    <source>
        <dbReference type="ARBA" id="ARBA00022723"/>
    </source>
</evidence>
<protein>
    <submittedName>
        <fullName evidence="4">Damage-inducible protein DinB</fullName>
    </submittedName>
</protein>
<feature type="binding site" evidence="3">
    <location>
        <position position="146"/>
    </location>
    <ligand>
        <name>a divalent metal cation</name>
        <dbReference type="ChEBI" id="CHEBI:60240"/>
    </ligand>
</feature>
<dbReference type="AlphaFoldDB" id="A0A1E5CBF8"/>
<evidence type="ECO:0000256" key="1">
    <source>
        <dbReference type="ARBA" id="ARBA00008635"/>
    </source>
</evidence>
<keyword evidence="5" id="KW-1185">Reference proteome</keyword>
<evidence type="ECO:0000313" key="5">
    <source>
        <dbReference type="Proteomes" id="UP000095039"/>
    </source>
</evidence>
<dbReference type="Gene3D" id="1.20.120.450">
    <property type="entry name" value="dinb family like domain"/>
    <property type="match status" value="1"/>
</dbReference>
<comment type="caution">
    <text evidence="4">The sequence shown here is derived from an EMBL/GenBank/DDBJ whole genome shotgun (WGS) entry which is preliminary data.</text>
</comment>
<dbReference type="SUPFAM" id="SSF109854">
    <property type="entry name" value="DinB/YfiT-like putative metalloenzymes"/>
    <property type="match status" value="1"/>
</dbReference>
<organism evidence="4 5">
    <name type="scientific">Enterovibrio norvegicus FF-454</name>
    <dbReference type="NCBI Taxonomy" id="1185651"/>
    <lineage>
        <taxon>Bacteria</taxon>
        <taxon>Pseudomonadati</taxon>
        <taxon>Pseudomonadota</taxon>
        <taxon>Gammaproteobacteria</taxon>
        <taxon>Vibrionales</taxon>
        <taxon>Vibrionaceae</taxon>
        <taxon>Enterovibrio</taxon>
    </lineage>
</organism>
<evidence type="ECO:0000256" key="3">
    <source>
        <dbReference type="PIRSR" id="PIRSR607837-1"/>
    </source>
</evidence>
<comment type="similarity">
    <text evidence="1">Belongs to the DinB family.</text>
</comment>
<reference evidence="4 5" key="1">
    <citation type="journal article" date="2012" name="Science">
        <title>Ecological populations of bacteria act as socially cohesive units of antibiotic production and resistance.</title>
        <authorList>
            <person name="Cordero O.X."/>
            <person name="Wildschutte H."/>
            <person name="Kirkup B."/>
            <person name="Proehl S."/>
            <person name="Ngo L."/>
            <person name="Hussain F."/>
            <person name="Le Roux F."/>
            <person name="Mincer T."/>
            <person name="Polz M.F."/>
        </authorList>
    </citation>
    <scope>NUCLEOTIDE SEQUENCE [LARGE SCALE GENOMIC DNA]</scope>
    <source>
        <strain evidence="4 5">FF-454</strain>
    </source>
</reference>
<keyword evidence="2 3" id="KW-0479">Metal-binding</keyword>
<evidence type="ECO:0000313" key="4">
    <source>
        <dbReference type="EMBL" id="OEE62863.1"/>
    </source>
</evidence>
<dbReference type="Proteomes" id="UP000095039">
    <property type="component" value="Unassembled WGS sequence"/>
</dbReference>
<accession>A0A1E5CBF8</accession>